<feature type="signal peptide" evidence="1">
    <location>
        <begin position="1"/>
        <end position="19"/>
    </location>
</feature>
<protein>
    <recommendedName>
        <fullName evidence="2">G domain-containing protein</fullName>
    </recommendedName>
</protein>
<organism evidence="3 4">
    <name type="scientific">Diversispora epigaea</name>
    <dbReference type="NCBI Taxonomy" id="1348612"/>
    <lineage>
        <taxon>Eukaryota</taxon>
        <taxon>Fungi</taxon>
        <taxon>Fungi incertae sedis</taxon>
        <taxon>Mucoromycota</taxon>
        <taxon>Glomeromycotina</taxon>
        <taxon>Glomeromycetes</taxon>
        <taxon>Diversisporales</taxon>
        <taxon>Diversisporaceae</taxon>
        <taxon>Diversispora</taxon>
    </lineage>
</organism>
<dbReference type="AlphaFoldDB" id="A0A397IXB0"/>
<sequence>MLLRVLFVFLLCIISPSISVVTILPIGKTGLGKSFTAKLLGFEDAEVGNDENSMTKEVKIYKNEKYKYIDTPGFDDSENVDDEETINGIVSMMHKEKITELNILLWFVSESDKATNSLQKQAKFIEELAMYNKKNVWDNVIVIFKGHYNQFRKASESIKGAIKKNNQSSNLDKLKVFPVWLYDALPDDSPDRNKSDEELREGGIYSNEALLDFYNDLAKEEQYKSRPIQIIFNDAVCTKCGKKSDPRLARTSLCHTNIRHIHEETEKYNVPNGERYHPGNLQTKYDSGNNYHPGYLRTKHNSDWEKVDGALKFIPIINMIGIIGKAATNKKVWSCCERGEGSYGCKYEGRKLWSCCNGNEGSNGCKEMYDTKWRYTCCHKDLDENPPGCKKVCRSCDRTWGNSTGCSDKNHEFKFDENVSSNRLHDEL</sequence>
<evidence type="ECO:0000313" key="4">
    <source>
        <dbReference type="Proteomes" id="UP000266861"/>
    </source>
</evidence>
<comment type="caution">
    <text evidence="3">The sequence shown here is derived from an EMBL/GenBank/DDBJ whole genome shotgun (WGS) entry which is preliminary data.</text>
</comment>
<dbReference type="Gene3D" id="3.40.50.300">
    <property type="entry name" value="P-loop containing nucleotide triphosphate hydrolases"/>
    <property type="match status" value="1"/>
</dbReference>
<proteinExistence type="predicted"/>
<feature type="chain" id="PRO_5017312155" description="G domain-containing protein" evidence="1">
    <location>
        <begin position="20"/>
        <end position="428"/>
    </location>
</feature>
<dbReference type="Proteomes" id="UP000266861">
    <property type="component" value="Unassembled WGS sequence"/>
</dbReference>
<accession>A0A397IXB0</accession>
<dbReference type="GO" id="GO:0005525">
    <property type="term" value="F:GTP binding"/>
    <property type="evidence" value="ECO:0007669"/>
    <property type="project" value="InterPro"/>
</dbReference>
<keyword evidence="1" id="KW-0732">Signal</keyword>
<dbReference type="InterPro" id="IPR027417">
    <property type="entry name" value="P-loop_NTPase"/>
</dbReference>
<evidence type="ECO:0000256" key="1">
    <source>
        <dbReference type="SAM" id="SignalP"/>
    </source>
</evidence>
<feature type="domain" description="G" evidence="2">
    <location>
        <begin position="26"/>
        <end position="135"/>
    </location>
</feature>
<gene>
    <name evidence="3" type="ORF">Glove_152g95</name>
</gene>
<dbReference type="OrthoDB" id="2368977at2759"/>
<dbReference type="CDD" id="cd00882">
    <property type="entry name" value="Ras_like_GTPase"/>
    <property type="match status" value="1"/>
</dbReference>
<reference evidence="3 4" key="1">
    <citation type="submission" date="2018-08" db="EMBL/GenBank/DDBJ databases">
        <title>Genome and evolution of the arbuscular mycorrhizal fungus Diversispora epigaea (formerly Glomus versiforme) and its bacterial endosymbionts.</title>
        <authorList>
            <person name="Sun X."/>
            <person name="Fei Z."/>
            <person name="Harrison M."/>
        </authorList>
    </citation>
    <scope>NUCLEOTIDE SEQUENCE [LARGE SCALE GENOMIC DNA]</scope>
    <source>
        <strain evidence="3 4">IT104</strain>
    </source>
</reference>
<dbReference type="InterPro" id="IPR006073">
    <property type="entry name" value="GTP-bd"/>
</dbReference>
<dbReference type="EMBL" id="PQFF01000143">
    <property type="protein sequence ID" value="RHZ79038.1"/>
    <property type="molecule type" value="Genomic_DNA"/>
</dbReference>
<dbReference type="SUPFAM" id="SSF52540">
    <property type="entry name" value="P-loop containing nucleoside triphosphate hydrolases"/>
    <property type="match status" value="1"/>
</dbReference>
<evidence type="ECO:0000313" key="3">
    <source>
        <dbReference type="EMBL" id="RHZ79038.1"/>
    </source>
</evidence>
<dbReference type="Pfam" id="PF01926">
    <property type="entry name" value="MMR_HSR1"/>
    <property type="match status" value="1"/>
</dbReference>
<dbReference type="STRING" id="1348612.A0A397IXB0"/>
<keyword evidence="4" id="KW-1185">Reference proteome</keyword>
<name>A0A397IXB0_9GLOM</name>
<evidence type="ECO:0000259" key="2">
    <source>
        <dbReference type="Pfam" id="PF01926"/>
    </source>
</evidence>